<protein>
    <submittedName>
        <fullName evidence="2">Uncharacterized protein</fullName>
    </submittedName>
</protein>
<dbReference type="EMBL" id="BMAT01007000">
    <property type="protein sequence ID" value="GFS23745.1"/>
    <property type="molecule type" value="Genomic_DNA"/>
</dbReference>
<gene>
    <name evidence="2" type="ORF">ElyMa_003397100</name>
</gene>
<evidence type="ECO:0000256" key="1">
    <source>
        <dbReference type="SAM" id="MobiDB-lite"/>
    </source>
</evidence>
<keyword evidence="3" id="KW-1185">Reference proteome</keyword>
<feature type="compositionally biased region" description="Polar residues" evidence="1">
    <location>
        <begin position="263"/>
        <end position="275"/>
    </location>
</feature>
<feature type="region of interest" description="Disordered" evidence="1">
    <location>
        <begin position="12"/>
        <end position="442"/>
    </location>
</feature>
<sequence>MFIGSLGALYKPNMVGIRRDAPPEISEPVSVPKPIKEEAGSPQRPPVKPPPDFESAPRGLGGPFPAEEPPAPRFSTQGAGSGRQNTDNDNSYSRGLARSAPLAPPARGPQNYNPESYRDAPSKPVPKLNSPSYAVNNPENEVIPFGYGNPQSVNKQPSYNPPKSSGPPAPTSYSSKPNPFVDPRSSQANPYAPNPAPATSPKRPLRGQDVGNRRFTAPRQEYQQPSAYQPKQLSPPQPPQQQPTQSRQPYGPSGPSDPNGNPQFNVPQTLSSKLDNSIPPPPGTNRINTPANPLPGTPAFPAPFGFPESLKVGQNSPFKNLVSFNSPRPFKSRASAAFPDKDDIFEGFPSTNYDNPPARPAFPAPERRPEATAARPTAPAERPTYPVEYRKPDETPDPYAASPRGSGQDFRPRDTRGYQTRPAENPFYSQPRNPNPAYGFPTQGGALYSNPYGYSSAPNGQCFRYTYAAEGYRLSDIAKSYPE</sequence>
<feature type="compositionally biased region" description="Polar residues" evidence="1">
    <location>
        <begin position="129"/>
        <end position="139"/>
    </location>
</feature>
<feature type="compositionally biased region" description="Low complexity" evidence="1">
    <location>
        <begin position="371"/>
        <end position="384"/>
    </location>
</feature>
<accession>A0AAV4JMZ1</accession>
<organism evidence="2 3">
    <name type="scientific">Elysia marginata</name>
    <dbReference type="NCBI Taxonomy" id="1093978"/>
    <lineage>
        <taxon>Eukaryota</taxon>
        <taxon>Metazoa</taxon>
        <taxon>Spiralia</taxon>
        <taxon>Lophotrochozoa</taxon>
        <taxon>Mollusca</taxon>
        <taxon>Gastropoda</taxon>
        <taxon>Heterobranchia</taxon>
        <taxon>Euthyneura</taxon>
        <taxon>Panpulmonata</taxon>
        <taxon>Sacoglossa</taxon>
        <taxon>Placobranchoidea</taxon>
        <taxon>Plakobranchidae</taxon>
        <taxon>Elysia</taxon>
    </lineage>
</organism>
<feature type="compositionally biased region" description="Pro residues" evidence="1">
    <location>
        <begin position="43"/>
        <end position="52"/>
    </location>
</feature>
<feature type="compositionally biased region" description="Polar residues" evidence="1">
    <location>
        <begin position="149"/>
        <end position="163"/>
    </location>
</feature>
<feature type="compositionally biased region" description="Pro residues" evidence="1">
    <location>
        <begin position="292"/>
        <end position="301"/>
    </location>
</feature>
<reference evidence="2 3" key="1">
    <citation type="journal article" date="2021" name="Elife">
        <title>Chloroplast acquisition without the gene transfer in kleptoplastic sea slugs, Plakobranchus ocellatus.</title>
        <authorList>
            <person name="Maeda T."/>
            <person name="Takahashi S."/>
            <person name="Yoshida T."/>
            <person name="Shimamura S."/>
            <person name="Takaki Y."/>
            <person name="Nagai Y."/>
            <person name="Toyoda A."/>
            <person name="Suzuki Y."/>
            <person name="Arimoto A."/>
            <person name="Ishii H."/>
            <person name="Satoh N."/>
            <person name="Nishiyama T."/>
            <person name="Hasebe M."/>
            <person name="Maruyama T."/>
            <person name="Minagawa J."/>
            <person name="Obokata J."/>
            <person name="Shigenobu S."/>
        </authorList>
    </citation>
    <scope>NUCLEOTIDE SEQUENCE [LARGE SCALE GENOMIC DNA]</scope>
</reference>
<proteinExistence type="predicted"/>
<dbReference type="Proteomes" id="UP000762676">
    <property type="component" value="Unassembled WGS sequence"/>
</dbReference>
<evidence type="ECO:0000313" key="2">
    <source>
        <dbReference type="EMBL" id="GFS23745.1"/>
    </source>
</evidence>
<feature type="compositionally biased region" description="Polar residues" evidence="1">
    <location>
        <begin position="75"/>
        <end position="93"/>
    </location>
</feature>
<feature type="compositionally biased region" description="Polar residues" evidence="1">
    <location>
        <begin position="312"/>
        <end position="326"/>
    </location>
</feature>
<name>A0AAV4JMZ1_9GAST</name>
<comment type="caution">
    <text evidence="2">The sequence shown here is derived from an EMBL/GenBank/DDBJ whole genome shotgun (WGS) entry which is preliminary data.</text>
</comment>
<feature type="compositionally biased region" description="Low complexity" evidence="1">
    <location>
        <begin position="242"/>
        <end position="262"/>
    </location>
</feature>
<evidence type="ECO:0000313" key="3">
    <source>
        <dbReference type="Proteomes" id="UP000762676"/>
    </source>
</evidence>
<dbReference type="AlphaFoldDB" id="A0AAV4JMZ1"/>